<dbReference type="Proteomes" id="UP001107558">
    <property type="component" value="Chromosome 1"/>
</dbReference>
<evidence type="ECO:0000256" key="1">
    <source>
        <dbReference type="SAM" id="Phobius"/>
    </source>
</evidence>
<reference evidence="2" key="1">
    <citation type="submission" date="2021-03" db="EMBL/GenBank/DDBJ databases">
        <title>Chromosome level genome of the anhydrobiotic midge Polypedilum vanderplanki.</title>
        <authorList>
            <person name="Yoshida Y."/>
            <person name="Kikawada T."/>
            <person name="Gusev O."/>
        </authorList>
    </citation>
    <scope>NUCLEOTIDE SEQUENCE</scope>
    <source>
        <strain evidence="2">NIAS01</strain>
        <tissue evidence="2">Whole body or cell culture</tissue>
    </source>
</reference>
<keyword evidence="1" id="KW-1133">Transmembrane helix</keyword>
<keyword evidence="1" id="KW-0812">Transmembrane</keyword>
<dbReference type="EMBL" id="JADBJN010000001">
    <property type="protein sequence ID" value="KAG5684938.1"/>
    <property type="molecule type" value="Genomic_DNA"/>
</dbReference>
<name>A0A9J6CRG0_POLVA</name>
<accession>A0A9J6CRG0</accession>
<proteinExistence type="predicted"/>
<keyword evidence="1" id="KW-0472">Membrane</keyword>
<keyword evidence="3" id="KW-1185">Reference proteome</keyword>
<sequence length="427" mass="50272">MFRNRRIEKLLKILIIFVFAFFVILICMLRQQSDTENDNTIERIPRQNESEVETALSTASKSLKKLIKCKNKIQKAENISSGKFFIFKNYKIASKHFDCYDSITYVTHSDFTFLNNVVPLLQKWNGPLSLAIYAPGSDFTAALEGIFYLQNCHKRSYLVKKFTTFHLFFDESLLNVSQINHMPMKCSESKKYLEISQRQTFRTKNKLSYPINTARNLARSASITHFVLVSDIELYPNPQFINEFLEMIFNNENLINHKNVFVLPVFEIVQNQELPNTKYELQQLYLDNKIHWFHKQICLSCHLIPFHELWLIHTKQQMQIHSSVKRQAPFSNWEPIFVGTNADPWYDERLSWEGKSDKMTQAYIMCVLDYNFNVLSNGFLIHKPGIKTVAESARPELEDLNHKIIKEIILPEIRFLYGENENCEMYT</sequence>
<dbReference type="PANTHER" id="PTHR47412:SF1">
    <property type="entry name" value="FI01434P-RELATED"/>
    <property type="match status" value="1"/>
</dbReference>
<dbReference type="Pfam" id="PF13896">
    <property type="entry name" value="Glyco_transf_49"/>
    <property type="match status" value="1"/>
</dbReference>
<gene>
    <name evidence="2" type="ORF">PVAND_014146</name>
</gene>
<comment type="caution">
    <text evidence="2">The sequence shown here is derived from an EMBL/GenBank/DDBJ whole genome shotgun (WGS) entry which is preliminary data.</text>
</comment>
<dbReference type="OrthoDB" id="9974378at2759"/>
<dbReference type="PANTHER" id="PTHR47412">
    <property type="entry name" value="FI01434P-RELATED"/>
    <property type="match status" value="1"/>
</dbReference>
<feature type="transmembrane region" description="Helical" evidence="1">
    <location>
        <begin position="12"/>
        <end position="31"/>
    </location>
</feature>
<dbReference type="AlphaFoldDB" id="A0A9J6CRG0"/>
<evidence type="ECO:0000313" key="3">
    <source>
        <dbReference type="Proteomes" id="UP001107558"/>
    </source>
</evidence>
<organism evidence="2 3">
    <name type="scientific">Polypedilum vanderplanki</name>
    <name type="common">Sleeping chironomid midge</name>
    <dbReference type="NCBI Taxonomy" id="319348"/>
    <lineage>
        <taxon>Eukaryota</taxon>
        <taxon>Metazoa</taxon>
        <taxon>Ecdysozoa</taxon>
        <taxon>Arthropoda</taxon>
        <taxon>Hexapoda</taxon>
        <taxon>Insecta</taxon>
        <taxon>Pterygota</taxon>
        <taxon>Neoptera</taxon>
        <taxon>Endopterygota</taxon>
        <taxon>Diptera</taxon>
        <taxon>Nematocera</taxon>
        <taxon>Chironomoidea</taxon>
        <taxon>Chironomidae</taxon>
        <taxon>Chironominae</taxon>
        <taxon>Polypedilum</taxon>
        <taxon>Polypedilum</taxon>
    </lineage>
</organism>
<evidence type="ECO:0000313" key="2">
    <source>
        <dbReference type="EMBL" id="KAG5684938.1"/>
    </source>
</evidence>
<evidence type="ECO:0008006" key="4">
    <source>
        <dbReference type="Google" id="ProtNLM"/>
    </source>
</evidence>
<protein>
    <recommendedName>
        <fullName evidence="4">N-acetyllactosaminide beta-1,3-N-acetylglucosaminyltransferase</fullName>
    </recommendedName>
</protein>